<evidence type="ECO:0000256" key="1">
    <source>
        <dbReference type="SAM" id="MobiDB-lite"/>
    </source>
</evidence>
<evidence type="ECO:0008006" key="4">
    <source>
        <dbReference type="Google" id="ProtNLM"/>
    </source>
</evidence>
<organism evidence="2 3">
    <name type="scientific">Botrimarina colliarenosi</name>
    <dbReference type="NCBI Taxonomy" id="2528001"/>
    <lineage>
        <taxon>Bacteria</taxon>
        <taxon>Pseudomonadati</taxon>
        <taxon>Planctomycetota</taxon>
        <taxon>Planctomycetia</taxon>
        <taxon>Pirellulales</taxon>
        <taxon>Lacipirellulaceae</taxon>
        <taxon>Botrimarina</taxon>
    </lineage>
</organism>
<dbReference type="AlphaFoldDB" id="A0A5C6ALN4"/>
<evidence type="ECO:0000313" key="2">
    <source>
        <dbReference type="EMBL" id="TWU00179.1"/>
    </source>
</evidence>
<gene>
    <name evidence="2" type="ORF">Pla108_11240</name>
</gene>
<accession>A0A5C6ALN4</accession>
<feature type="region of interest" description="Disordered" evidence="1">
    <location>
        <begin position="1"/>
        <end position="34"/>
    </location>
</feature>
<name>A0A5C6ALN4_9BACT</name>
<proteinExistence type="predicted"/>
<dbReference type="OrthoDB" id="5570695at2"/>
<dbReference type="InterPro" id="IPR019707">
    <property type="entry name" value="DUF2582"/>
</dbReference>
<dbReference type="Pfam" id="PF10771">
    <property type="entry name" value="DUF2582"/>
    <property type="match status" value="1"/>
</dbReference>
<evidence type="ECO:0000313" key="3">
    <source>
        <dbReference type="Proteomes" id="UP000317421"/>
    </source>
</evidence>
<dbReference type="RefSeq" id="WP_146443812.1">
    <property type="nucleotide sequence ID" value="NZ_SJPR01000001.1"/>
</dbReference>
<sequence>MAKKTAKKAAAPKPAAEKATKQVPPTPTAAPVTTKVTPAAAPAAYSSDAIGYAAGDVWGALHGKGWQTLAAVKKASDCPADLTLMAVGWLAREGKLDFAVSGRSVKVTLKG</sequence>
<keyword evidence="3" id="KW-1185">Reference proteome</keyword>
<dbReference type="EMBL" id="SJPR01000001">
    <property type="protein sequence ID" value="TWU00179.1"/>
    <property type="molecule type" value="Genomic_DNA"/>
</dbReference>
<dbReference type="InterPro" id="IPR036388">
    <property type="entry name" value="WH-like_DNA-bd_sf"/>
</dbReference>
<protein>
    <recommendedName>
        <fullName evidence="4">Winged helix-turn-helix domain-containing protein</fullName>
    </recommendedName>
</protein>
<dbReference type="Gene3D" id="1.10.10.10">
    <property type="entry name" value="Winged helix-like DNA-binding domain superfamily/Winged helix DNA-binding domain"/>
    <property type="match status" value="1"/>
</dbReference>
<reference evidence="2 3" key="1">
    <citation type="submission" date="2019-02" db="EMBL/GenBank/DDBJ databases">
        <title>Deep-cultivation of Planctomycetes and their phenomic and genomic characterization uncovers novel biology.</title>
        <authorList>
            <person name="Wiegand S."/>
            <person name="Jogler M."/>
            <person name="Boedeker C."/>
            <person name="Pinto D."/>
            <person name="Vollmers J."/>
            <person name="Rivas-Marin E."/>
            <person name="Kohn T."/>
            <person name="Peeters S.H."/>
            <person name="Heuer A."/>
            <person name="Rast P."/>
            <person name="Oberbeckmann S."/>
            <person name="Bunk B."/>
            <person name="Jeske O."/>
            <person name="Meyerdierks A."/>
            <person name="Storesund J.E."/>
            <person name="Kallscheuer N."/>
            <person name="Luecker S."/>
            <person name="Lage O.M."/>
            <person name="Pohl T."/>
            <person name="Merkel B.J."/>
            <person name="Hornburger P."/>
            <person name="Mueller R.-W."/>
            <person name="Bruemmer F."/>
            <person name="Labrenz M."/>
            <person name="Spormann A.M."/>
            <person name="Op Den Camp H."/>
            <person name="Overmann J."/>
            <person name="Amann R."/>
            <person name="Jetten M.S.M."/>
            <person name="Mascher T."/>
            <person name="Medema M.H."/>
            <person name="Devos D.P."/>
            <person name="Kaster A.-K."/>
            <person name="Ovreas L."/>
            <person name="Rohde M."/>
            <person name="Galperin M.Y."/>
            <person name="Jogler C."/>
        </authorList>
    </citation>
    <scope>NUCLEOTIDE SEQUENCE [LARGE SCALE GENOMIC DNA]</scope>
    <source>
        <strain evidence="2 3">Pla108</strain>
    </source>
</reference>
<dbReference type="Proteomes" id="UP000317421">
    <property type="component" value="Unassembled WGS sequence"/>
</dbReference>
<comment type="caution">
    <text evidence="2">The sequence shown here is derived from an EMBL/GenBank/DDBJ whole genome shotgun (WGS) entry which is preliminary data.</text>
</comment>